<protein>
    <submittedName>
        <fullName evidence="2">Uncharacterized protein</fullName>
    </submittedName>
</protein>
<feature type="compositionally biased region" description="Low complexity" evidence="1">
    <location>
        <begin position="807"/>
        <end position="816"/>
    </location>
</feature>
<dbReference type="Pfam" id="PF02458">
    <property type="entry name" value="Transferase"/>
    <property type="match status" value="1"/>
</dbReference>
<dbReference type="Gene3D" id="3.30.559.10">
    <property type="entry name" value="Chloramphenicol acetyltransferase-like domain"/>
    <property type="match status" value="2"/>
</dbReference>
<evidence type="ECO:0000313" key="2">
    <source>
        <dbReference type="EMBL" id="KAF7674257.1"/>
    </source>
</evidence>
<dbReference type="InterPro" id="IPR023213">
    <property type="entry name" value="CAT-like_dom_sf"/>
</dbReference>
<accession>A0A8H7EDL9</accession>
<feature type="region of interest" description="Disordered" evidence="1">
    <location>
        <begin position="541"/>
        <end position="590"/>
    </location>
</feature>
<evidence type="ECO:0000256" key="1">
    <source>
        <dbReference type="SAM" id="MobiDB-lite"/>
    </source>
</evidence>
<feature type="compositionally biased region" description="Polar residues" evidence="1">
    <location>
        <begin position="573"/>
        <end position="590"/>
    </location>
</feature>
<evidence type="ECO:0000313" key="3">
    <source>
        <dbReference type="Proteomes" id="UP000596902"/>
    </source>
</evidence>
<feature type="region of interest" description="Disordered" evidence="1">
    <location>
        <begin position="780"/>
        <end position="839"/>
    </location>
</feature>
<feature type="region of interest" description="Disordered" evidence="1">
    <location>
        <begin position="867"/>
        <end position="889"/>
    </location>
</feature>
<reference evidence="2" key="1">
    <citation type="submission" date="2020-01" db="EMBL/GenBank/DDBJ databases">
        <authorList>
            <person name="Feng Z.H.Z."/>
        </authorList>
    </citation>
    <scope>NUCLEOTIDE SEQUENCE</scope>
    <source>
        <strain evidence="2">CBS107.38</strain>
    </source>
</reference>
<gene>
    <name evidence="2" type="ORF">GT037_008023</name>
</gene>
<dbReference type="PANTHER" id="PTHR35392">
    <property type="entry name" value="ZN(II)2CYS6 TRANSCRIPTION FACTOR (EUROFUNG)-RELATED-RELATED"/>
    <property type="match status" value="1"/>
</dbReference>
<dbReference type="Proteomes" id="UP000596902">
    <property type="component" value="Unassembled WGS sequence"/>
</dbReference>
<feature type="region of interest" description="Disordered" evidence="1">
    <location>
        <begin position="496"/>
        <end position="525"/>
    </location>
</feature>
<dbReference type="GeneID" id="62206248"/>
<comment type="caution">
    <text evidence="2">The sequence shown here is derived from an EMBL/GenBank/DDBJ whole genome shotgun (WGS) entry which is preliminary data.</text>
</comment>
<sequence>MSTKEIRIRPTGWENAPTEERFVLSDMDHTMPKIYVQIVEIFRLTQPVYKAEIVDSMAEGLEFTLSQFPILAGGLKMDAENGRLWVTKKKDGEASLFVQDLEETFPSFDELDRTDFPAAAFKGHMFLPKAVTEKQLFSPLGDNQKDDLIISTFQINFIKGGLVLGIAIHHNCSDGPGCDGFLTTWARNSKAVINGTAFELVPQGTMDRSRLSAKKPEAARWKELDRKFPVLKVGGGPPPPPPADFKMPELAIRMWHFPKSKTEQFKSQAMAKTGESWISTYDAIMSILWKSITRSNLDLLHPDLAKEVILVHAVNTRKILDPPLQETMMGNAVALPRTEPIKIAELIAENNLPEIAQRVRNSIKTITPQYVAELPEWIAGLDDRRWISINMSSFLGMDLAGTSWQGMNVYQRHDFGFGVAKAIRFPDPQFEGYVFVYPSRADVKDNAVDEGIEEEPNIYPAPSGHLRIMSTYSQHYHPYQEQPVFIDPHAFGYGQYDNRRSKTPTDSLINHTGHSPGPLATPPLASRNLSQQLELPQDQPPEYMQWENDSSSTSPTSVRTPDGSSFEGEMTDFSPTYHHNGNTMSTQSSYHSVPAVDSSMILSDQAVQAAFNATMAEAQQYQQQYAMQTQHSHHTSPLHPQTNMFNQNYTTQPPRHDPWNGQAPSRSSMVPRSGHVVFDPASDHINYSDYLIDVDSWAAQYTDPSSLISPSEPTTSFQGDLYFPQGQNHPHHSYDHVPRTQLPTHQSIEMQLTRASPPPDQQNFVNYNASSSLFTDSYITSNQFPAPPSTASSTGYPPRSPYQPEISPSAPSPGSSDGMYSSYQHSDPGMMFDQYQPPPYAHMQQLPQIQQAQQPPIKVDYSIVSGMPETSFDASPEPESSQSAAQKALAAKSGGRALGTHLEPTVAKAAHDMRKIVACWHCVLQRDKCGPGDICERCFKRSQRPNADCGLGCNRLKLIDLSPYFLPSLVTQMHEDANLTHFVTQYIQQWGSVELTVMMTCGQDSMPRIPVKVYEFIPRGDALLVQIQYKTDPVTHTRVAIQKQSPALGMVHINHNEEKKYDRYITEIVDHHLDAFGELCWMEDDNDFQQKLFKLMTRVKPKSDDEAKLLREIFRLIVVTFIMSHTLTIAEETKVDTLSRMHSYSGHNSYVENYTSPRMTNRQLKYFFSRLQRSIQTTVLNKLQQIFKSSKGCDKWLAAFIAVLGMCMALEDQQKTIHLVMSTKAATEGLDQRDAQSQADIACREIDKRMHFVQQIFRWKYNRKHNPMRDADHDWEKEVGFGDANSVNFVRQVAQLVKENSEYTECRSGMGMPTEYVANENSVDFLQQRQAVSISSDNQTKYTSRLVGQFLLSFWLPSV</sequence>
<keyword evidence="3" id="KW-1185">Reference proteome</keyword>
<dbReference type="PANTHER" id="PTHR35392:SF1">
    <property type="entry name" value="ZN(II)2CYS6 TRANSCRIPTION FACTOR (EUROFUNG)"/>
    <property type="match status" value="1"/>
</dbReference>
<feature type="compositionally biased region" description="Polar residues" evidence="1">
    <location>
        <begin position="504"/>
        <end position="513"/>
    </location>
</feature>
<dbReference type="RefSeq" id="XP_038784571.1">
    <property type="nucleotide sequence ID" value="XM_038933070.1"/>
</dbReference>
<feature type="compositionally biased region" description="Low complexity" evidence="1">
    <location>
        <begin position="874"/>
        <end position="889"/>
    </location>
</feature>
<dbReference type="EMBL" id="JAAABM010000011">
    <property type="protein sequence ID" value="KAF7674257.1"/>
    <property type="molecule type" value="Genomic_DNA"/>
</dbReference>
<organism evidence="2 3">
    <name type="scientific">Alternaria burnsii</name>
    <dbReference type="NCBI Taxonomy" id="1187904"/>
    <lineage>
        <taxon>Eukaryota</taxon>
        <taxon>Fungi</taxon>
        <taxon>Dikarya</taxon>
        <taxon>Ascomycota</taxon>
        <taxon>Pezizomycotina</taxon>
        <taxon>Dothideomycetes</taxon>
        <taxon>Pleosporomycetidae</taxon>
        <taxon>Pleosporales</taxon>
        <taxon>Pleosporineae</taxon>
        <taxon>Pleosporaceae</taxon>
        <taxon>Alternaria</taxon>
        <taxon>Alternaria sect. Alternaria</taxon>
    </lineage>
</organism>
<name>A0A8H7EDL9_9PLEO</name>
<proteinExistence type="predicted"/>
<feature type="compositionally biased region" description="Polar residues" evidence="1">
    <location>
        <begin position="780"/>
        <end position="795"/>
    </location>
</feature>
<dbReference type="InterPro" id="IPR052973">
    <property type="entry name" value="Fungal_sec-metab_reg_TF"/>
</dbReference>
<reference evidence="2" key="2">
    <citation type="submission" date="2020-08" db="EMBL/GenBank/DDBJ databases">
        <title>Draft Genome Sequence of Cumin Blight Pathogen Alternaria burnsii.</title>
        <authorList>
            <person name="Feng Z."/>
        </authorList>
    </citation>
    <scope>NUCLEOTIDE SEQUENCE</scope>
    <source>
        <strain evidence="2">CBS107.38</strain>
    </source>
</reference>